<dbReference type="Pfam" id="PF01797">
    <property type="entry name" value="Y1_Tnp"/>
    <property type="match status" value="1"/>
</dbReference>
<dbReference type="AlphaFoldDB" id="A0A0R1YXM3"/>
<dbReference type="SMART" id="SM01321">
    <property type="entry name" value="Y1_Tnp"/>
    <property type="match status" value="1"/>
</dbReference>
<dbReference type="InterPro" id="IPR002686">
    <property type="entry name" value="Transposase_17"/>
</dbReference>
<gene>
    <name evidence="2" type="ORF">FD47_GL000515</name>
</gene>
<dbReference type="RefSeq" id="WP_054733584.1">
    <property type="nucleotide sequence ID" value="NZ_AZFZ01000014.1"/>
</dbReference>
<sequence length="143" mass="17081">MSNKKPHLDEAISERNYVYNFHFHLIWVTKYRHPVFTDPQLIKDMQVILQRIANLNEVIIERMEVMPDHVHLLISFKPKYAPTNIVKAFKGGSARLFFEKHPEIKAQKFWGGHLWSHSYYMSTLGNMSKEVVEHYIDDQRNQR</sequence>
<name>A0A0R1YXM3_9LACO</name>
<comment type="caution">
    <text evidence="2">The sequence shown here is derived from an EMBL/GenBank/DDBJ whole genome shotgun (WGS) entry which is preliminary data.</text>
</comment>
<dbReference type="InterPro" id="IPR036515">
    <property type="entry name" value="Transposase_17_sf"/>
</dbReference>
<reference evidence="2 3" key="1">
    <citation type="journal article" date="2015" name="Genome Announc.">
        <title>Expanding the biotechnology potential of lactobacilli through comparative genomics of 213 strains and associated genera.</title>
        <authorList>
            <person name="Sun Z."/>
            <person name="Harris H.M."/>
            <person name="McCann A."/>
            <person name="Guo C."/>
            <person name="Argimon S."/>
            <person name="Zhang W."/>
            <person name="Yang X."/>
            <person name="Jeffery I.B."/>
            <person name="Cooney J.C."/>
            <person name="Kagawa T.F."/>
            <person name="Liu W."/>
            <person name="Song Y."/>
            <person name="Salvetti E."/>
            <person name="Wrobel A."/>
            <person name="Rasinkangas P."/>
            <person name="Parkhill J."/>
            <person name="Rea M.C."/>
            <person name="O'Sullivan O."/>
            <person name="Ritari J."/>
            <person name="Douillard F.P."/>
            <person name="Paul Ross R."/>
            <person name="Yang R."/>
            <person name="Briner A.E."/>
            <person name="Felis G.E."/>
            <person name="de Vos W.M."/>
            <person name="Barrangou R."/>
            <person name="Klaenhammer T.R."/>
            <person name="Caufield P.W."/>
            <person name="Cui Y."/>
            <person name="Zhang H."/>
            <person name="O'Toole P.W."/>
        </authorList>
    </citation>
    <scope>NUCLEOTIDE SEQUENCE [LARGE SCALE GENOMIC DNA]</scope>
    <source>
        <strain evidence="2 3">DSM 18390</strain>
    </source>
</reference>
<evidence type="ECO:0000259" key="1">
    <source>
        <dbReference type="SMART" id="SM01321"/>
    </source>
</evidence>
<dbReference type="PATRIC" id="fig|1423786.4.peg.538"/>
<dbReference type="GO" id="GO:0004803">
    <property type="term" value="F:transposase activity"/>
    <property type="evidence" value="ECO:0007669"/>
    <property type="project" value="InterPro"/>
</dbReference>
<evidence type="ECO:0000313" key="3">
    <source>
        <dbReference type="Proteomes" id="UP000051010"/>
    </source>
</evidence>
<dbReference type="Gene3D" id="3.30.70.1290">
    <property type="entry name" value="Transposase IS200-like"/>
    <property type="match status" value="1"/>
</dbReference>
<dbReference type="PANTHER" id="PTHR33360:SF2">
    <property type="entry name" value="TRANSPOSASE FOR INSERTION SEQUENCE ELEMENT IS200"/>
    <property type="match status" value="1"/>
</dbReference>
<proteinExistence type="predicted"/>
<dbReference type="PANTHER" id="PTHR33360">
    <property type="entry name" value="TRANSPOSASE FOR INSERTION SEQUENCE ELEMENT IS200"/>
    <property type="match status" value="1"/>
</dbReference>
<dbReference type="GO" id="GO:0003677">
    <property type="term" value="F:DNA binding"/>
    <property type="evidence" value="ECO:0007669"/>
    <property type="project" value="InterPro"/>
</dbReference>
<organism evidence="2 3">
    <name type="scientific">Lentilactobacillus parafarraginis DSM 18390 = JCM 14109</name>
    <dbReference type="NCBI Taxonomy" id="1423786"/>
    <lineage>
        <taxon>Bacteria</taxon>
        <taxon>Bacillati</taxon>
        <taxon>Bacillota</taxon>
        <taxon>Bacilli</taxon>
        <taxon>Lactobacillales</taxon>
        <taxon>Lactobacillaceae</taxon>
        <taxon>Lentilactobacillus</taxon>
    </lineage>
</organism>
<accession>A0A0R1YXM3</accession>
<dbReference type="SUPFAM" id="SSF143422">
    <property type="entry name" value="Transposase IS200-like"/>
    <property type="match status" value="1"/>
</dbReference>
<dbReference type="EMBL" id="AZFZ01000014">
    <property type="protein sequence ID" value="KRM44390.1"/>
    <property type="molecule type" value="Genomic_DNA"/>
</dbReference>
<dbReference type="GO" id="GO:0006313">
    <property type="term" value="P:DNA transposition"/>
    <property type="evidence" value="ECO:0007669"/>
    <property type="project" value="InterPro"/>
</dbReference>
<feature type="domain" description="Transposase IS200-like" evidence="1">
    <location>
        <begin position="18"/>
        <end position="139"/>
    </location>
</feature>
<dbReference type="Proteomes" id="UP000051010">
    <property type="component" value="Unassembled WGS sequence"/>
</dbReference>
<evidence type="ECO:0000313" key="2">
    <source>
        <dbReference type="EMBL" id="KRM44390.1"/>
    </source>
</evidence>
<dbReference type="NCBIfam" id="NF033573">
    <property type="entry name" value="transpos_IS200"/>
    <property type="match status" value="1"/>
</dbReference>
<protein>
    <submittedName>
        <fullName evidence="2">Transposase-like protein</fullName>
    </submittedName>
</protein>